<sequence length="246" mass="28089">MQKRMPVLQKLFSFTIYASFLLPVSSSPENVETTGNHTIVPSSKLVFEITVHGILLWISMGFLTPVGILIIRMSHREECGKRLKILFYLHSISQMLSVLLATAGAAMSIKYFNNAFNNHHQRIGVALYGIVWLQAFIGLLRPHRGSKARSIWFFLHWILGTTASLLGIINVYTGLQAYHQKTYKSIRLWTTFFIIEVSLIVFFYLLQDKWVYMQKQGVILGSEPESLTHQVTSTQDKQKESTTESC</sequence>
<keyword evidence="15" id="KW-1185">Reference proteome</keyword>
<reference evidence="14" key="1">
    <citation type="journal article" date="2023" name="Plant Biotechnol. J.">
        <title>Chromosome-level wild Hevea brasiliensis genome provides new tools for genomic-assisted breeding and valuable loci to elevate rubber yield.</title>
        <authorList>
            <person name="Cheng H."/>
            <person name="Song X."/>
            <person name="Hu Y."/>
            <person name="Wu T."/>
            <person name="Yang Q."/>
            <person name="An Z."/>
            <person name="Feng S."/>
            <person name="Deng Z."/>
            <person name="Wu W."/>
            <person name="Zeng X."/>
            <person name="Tu M."/>
            <person name="Wang X."/>
            <person name="Huang H."/>
        </authorList>
    </citation>
    <scope>NUCLEOTIDE SEQUENCE</scope>
    <source>
        <strain evidence="14">MT/VB/25A 57/8</strain>
    </source>
</reference>
<dbReference type="PROSITE" id="PS50939">
    <property type="entry name" value="CYTOCHROME_B561"/>
    <property type="match status" value="1"/>
</dbReference>
<dbReference type="PANTHER" id="PTHR15422">
    <property type="entry name" value="OS05G0565100 PROTEIN"/>
    <property type="match status" value="1"/>
</dbReference>
<comment type="cofactor">
    <cofactor evidence="1">
        <name>heme b</name>
        <dbReference type="ChEBI" id="CHEBI:60344"/>
    </cofactor>
</comment>
<gene>
    <name evidence="14" type="ORF">P3X46_029332</name>
</gene>
<evidence type="ECO:0000313" key="15">
    <source>
        <dbReference type="Proteomes" id="UP001174677"/>
    </source>
</evidence>
<comment type="subcellular location">
    <subcellularLocation>
        <location evidence="2">Membrane</location>
        <topology evidence="2">Multi-pass membrane protein</topology>
    </subcellularLocation>
</comment>
<feature type="transmembrane region" description="Helical" evidence="11">
    <location>
        <begin position="186"/>
        <end position="206"/>
    </location>
</feature>
<dbReference type="EMBL" id="JARPOI010000016">
    <property type="protein sequence ID" value="KAJ9147140.1"/>
    <property type="molecule type" value="Genomic_DNA"/>
</dbReference>
<evidence type="ECO:0000256" key="11">
    <source>
        <dbReference type="SAM" id="Phobius"/>
    </source>
</evidence>
<evidence type="ECO:0000256" key="7">
    <source>
        <dbReference type="ARBA" id="ARBA00022982"/>
    </source>
</evidence>
<evidence type="ECO:0000256" key="2">
    <source>
        <dbReference type="ARBA" id="ARBA00004141"/>
    </source>
</evidence>
<dbReference type="Gene3D" id="1.20.120.1770">
    <property type="match status" value="1"/>
</dbReference>
<keyword evidence="4" id="KW-0349">Heme</keyword>
<proteinExistence type="predicted"/>
<evidence type="ECO:0000256" key="3">
    <source>
        <dbReference type="ARBA" id="ARBA00022448"/>
    </source>
</evidence>
<feature type="transmembrane region" description="Helical" evidence="11">
    <location>
        <begin position="50"/>
        <end position="73"/>
    </location>
</feature>
<feature type="signal peptide" evidence="12">
    <location>
        <begin position="1"/>
        <end position="26"/>
    </location>
</feature>
<keyword evidence="5 11" id="KW-0812">Transmembrane</keyword>
<feature type="transmembrane region" description="Helical" evidence="11">
    <location>
        <begin position="152"/>
        <end position="174"/>
    </location>
</feature>
<evidence type="ECO:0000256" key="8">
    <source>
        <dbReference type="ARBA" id="ARBA00022989"/>
    </source>
</evidence>
<keyword evidence="9" id="KW-0408">Iron</keyword>
<comment type="caution">
    <text evidence="14">The sequence shown here is derived from an EMBL/GenBank/DDBJ whole genome shotgun (WGS) entry which is preliminary data.</text>
</comment>
<evidence type="ECO:0000256" key="6">
    <source>
        <dbReference type="ARBA" id="ARBA00022723"/>
    </source>
</evidence>
<evidence type="ECO:0000313" key="14">
    <source>
        <dbReference type="EMBL" id="KAJ9147140.1"/>
    </source>
</evidence>
<dbReference type="SMART" id="SM00665">
    <property type="entry name" value="B561"/>
    <property type="match status" value="1"/>
</dbReference>
<dbReference type="Proteomes" id="UP001174677">
    <property type="component" value="Chromosome 16"/>
</dbReference>
<dbReference type="CDD" id="cd08760">
    <property type="entry name" value="Cyt_b561_FRRS1_like"/>
    <property type="match status" value="1"/>
</dbReference>
<accession>A0ABQ9KSE9</accession>
<protein>
    <recommendedName>
        <fullName evidence="13">Cytochrome b561 domain-containing protein</fullName>
    </recommendedName>
</protein>
<dbReference type="Pfam" id="PF03188">
    <property type="entry name" value="Cytochrom_B561"/>
    <property type="match status" value="1"/>
</dbReference>
<keyword evidence="7" id="KW-0249">Electron transport</keyword>
<keyword evidence="10 11" id="KW-0472">Membrane</keyword>
<name>A0ABQ9KSE9_HEVBR</name>
<evidence type="ECO:0000256" key="12">
    <source>
        <dbReference type="SAM" id="SignalP"/>
    </source>
</evidence>
<dbReference type="InterPro" id="IPR045150">
    <property type="entry name" value="CYB561D1/2"/>
</dbReference>
<dbReference type="InterPro" id="IPR006593">
    <property type="entry name" value="Cyt_b561/ferric_Rdtase_TM"/>
</dbReference>
<evidence type="ECO:0000256" key="10">
    <source>
        <dbReference type="ARBA" id="ARBA00023136"/>
    </source>
</evidence>
<feature type="domain" description="Cytochrome b561" evidence="13">
    <location>
        <begin position="13"/>
        <end position="214"/>
    </location>
</feature>
<evidence type="ECO:0000256" key="9">
    <source>
        <dbReference type="ARBA" id="ARBA00023004"/>
    </source>
</evidence>
<keyword evidence="3" id="KW-0813">Transport</keyword>
<feature type="transmembrane region" description="Helical" evidence="11">
    <location>
        <begin position="121"/>
        <end position="140"/>
    </location>
</feature>
<feature type="chain" id="PRO_5046146404" description="Cytochrome b561 domain-containing protein" evidence="12">
    <location>
        <begin position="27"/>
        <end position="246"/>
    </location>
</feature>
<evidence type="ECO:0000259" key="13">
    <source>
        <dbReference type="PROSITE" id="PS50939"/>
    </source>
</evidence>
<evidence type="ECO:0000256" key="1">
    <source>
        <dbReference type="ARBA" id="ARBA00001970"/>
    </source>
</evidence>
<keyword evidence="8 11" id="KW-1133">Transmembrane helix</keyword>
<keyword evidence="6" id="KW-0479">Metal-binding</keyword>
<feature type="transmembrane region" description="Helical" evidence="11">
    <location>
        <begin position="85"/>
        <end position="109"/>
    </location>
</feature>
<keyword evidence="12" id="KW-0732">Signal</keyword>
<organism evidence="14 15">
    <name type="scientific">Hevea brasiliensis</name>
    <name type="common">Para rubber tree</name>
    <name type="synonym">Siphonia brasiliensis</name>
    <dbReference type="NCBI Taxonomy" id="3981"/>
    <lineage>
        <taxon>Eukaryota</taxon>
        <taxon>Viridiplantae</taxon>
        <taxon>Streptophyta</taxon>
        <taxon>Embryophyta</taxon>
        <taxon>Tracheophyta</taxon>
        <taxon>Spermatophyta</taxon>
        <taxon>Magnoliopsida</taxon>
        <taxon>eudicotyledons</taxon>
        <taxon>Gunneridae</taxon>
        <taxon>Pentapetalae</taxon>
        <taxon>rosids</taxon>
        <taxon>fabids</taxon>
        <taxon>Malpighiales</taxon>
        <taxon>Euphorbiaceae</taxon>
        <taxon>Crotonoideae</taxon>
        <taxon>Micrandreae</taxon>
        <taxon>Hevea</taxon>
    </lineage>
</organism>
<evidence type="ECO:0000256" key="4">
    <source>
        <dbReference type="ARBA" id="ARBA00022617"/>
    </source>
</evidence>
<evidence type="ECO:0000256" key="5">
    <source>
        <dbReference type="ARBA" id="ARBA00022692"/>
    </source>
</evidence>
<dbReference type="PANTHER" id="PTHR15422:SF24">
    <property type="entry name" value="DOMON RELATED DOMAIN-CONTAINING PROTEIN"/>
    <property type="match status" value="1"/>
</dbReference>